<dbReference type="Proteomes" id="UP000030669">
    <property type="component" value="Unassembled WGS sequence"/>
</dbReference>
<reference evidence="2 3" key="1">
    <citation type="journal article" date="2012" name="Science">
        <title>The Paleozoic origin of enzymatic lignin decomposition reconstructed from 31 fungal genomes.</title>
        <authorList>
            <person name="Floudas D."/>
            <person name="Binder M."/>
            <person name="Riley R."/>
            <person name="Barry K."/>
            <person name="Blanchette R.A."/>
            <person name="Henrissat B."/>
            <person name="Martinez A.T."/>
            <person name="Otillar R."/>
            <person name="Spatafora J.W."/>
            <person name="Yadav J.S."/>
            <person name="Aerts A."/>
            <person name="Benoit I."/>
            <person name="Boyd A."/>
            <person name="Carlson A."/>
            <person name="Copeland A."/>
            <person name="Coutinho P.M."/>
            <person name="de Vries R.P."/>
            <person name="Ferreira P."/>
            <person name="Findley K."/>
            <person name="Foster B."/>
            <person name="Gaskell J."/>
            <person name="Glotzer D."/>
            <person name="Gorecki P."/>
            <person name="Heitman J."/>
            <person name="Hesse C."/>
            <person name="Hori C."/>
            <person name="Igarashi K."/>
            <person name="Jurgens J.A."/>
            <person name="Kallen N."/>
            <person name="Kersten P."/>
            <person name="Kohler A."/>
            <person name="Kuees U."/>
            <person name="Kumar T.K.A."/>
            <person name="Kuo A."/>
            <person name="LaButti K."/>
            <person name="Larrondo L.F."/>
            <person name="Lindquist E."/>
            <person name="Ling A."/>
            <person name="Lombard V."/>
            <person name="Lucas S."/>
            <person name="Lundell T."/>
            <person name="Martin R."/>
            <person name="McLaughlin D.J."/>
            <person name="Morgenstern I."/>
            <person name="Morin E."/>
            <person name="Murat C."/>
            <person name="Nagy L.G."/>
            <person name="Nolan M."/>
            <person name="Ohm R.A."/>
            <person name="Patyshakuliyeva A."/>
            <person name="Rokas A."/>
            <person name="Ruiz-Duenas F.J."/>
            <person name="Sabat G."/>
            <person name="Salamov A."/>
            <person name="Samejima M."/>
            <person name="Schmutz J."/>
            <person name="Slot J.C."/>
            <person name="St John F."/>
            <person name="Stenlid J."/>
            <person name="Sun H."/>
            <person name="Sun S."/>
            <person name="Syed K."/>
            <person name="Tsang A."/>
            <person name="Wiebenga A."/>
            <person name="Young D."/>
            <person name="Pisabarro A."/>
            <person name="Eastwood D.C."/>
            <person name="Martin F."/>
            <person name="Cullen D."/>
            <person name="Grigoriev I.V."/>
            <person name="Hibbett D.S."/>
        </authorList>
    </citation>
    <scope>NUCLEOTIDE SEQUENCE [LARGE SCALE GENOMIC DNA]</scope>
    <source>
        <strain evidence="2 3">ATCC 11539</strain>
    </source>
</reference>
<evidence type="ECO:0000256" key="1">
    <source>
        <dbReference type="SAM" id="Phobius"/>
    </source>
</evidence>
<dbReference type="HOGENOM" id="CLU_683444_0_0_1"/>
<keyword evidence="3" id="KW-1185">Reference proteome</keyword>
<dbReference type="EMBL" id="KB469313">
    <property type="protein sequence ID" value="EPQ50749.1"/>
    <property type="molecule type" value="Genomic_DNA"/>
</dbReference>
<dbReference type="KEGG" id="gtr:GLOTRDRAFT_96709"/>
<dbReference type="RefSeq" id="XP_007870654.1">
    <property type="nucleotide sequence ID" value="XM_007872463.1"/>
</dbReference>
<keyword evidence="1" id="KW-0812">Transmembrane</keyword>
<proteinExistence type="predicted"/>
<dbReference type="AlphaFoldDB" id="S7RE56"/>
<dbReference type="GeneID" id="19309892"/>
<dbReference type="OrthoDB" id="2757989at2759"/>
<keyword evidence="1" id="KW-0472">Membrane</keyword>
<evidence type="ECO:0000313" key="3">
    <source>
        <dbReference type="Proteomes" id="UP000030669"/>
    </source>
</evidence>
<dbReference type="Gene3D" id="2.60.120.260">
    <property type="entry name" value="Galactose-binding domain-like"/>
    <property type="match status" value="1"/>
</dbReference>
<keyword evidence="1" id="KW-1133">Transmembrane helix</keyword>
<sequence>MNQVIVDDASPELHYFGNWTLGGDPSDEYMGTVHYTSTSGDRTTFSFTEEQPLNPIEGTWVGVYGTIGVSGVNLTFELATNTGYGASVATNRFNVTQADHPVYRQAYYDSGVLPYGQHNLTMTNENGSVVYMDYIEYNTSSAAGSSIAGAAGAAAIASRIGPMDSIKAGIAVAIVLPLCLIAGLTYFFLRKIHAMQRQNPVMSPQSDYCSSSCGSPSVEKEAENRAPLFMRSLFRSSNPRAALGVASFVDLAESGRCIGREEADDASSPSEGQPQDGGQRTVMARLFRFLKPNAKPAVTPFVHSPPLFYQPQAIGDVKTPLPLHPLRPDEVHISPPVRNLLRGYVPDILPTTPTSEIMVLEHNTTASEFGTSPTASTPRWDTRILSTYERVAKPKHGGRKMKE</sequence>
<dbReference type="OMA" id="FIATQME"/>
<protein>
    <submittedName>
        <fullName evidence="2">Uncharacterized protein</fullName>
    </submittedName>
</protein>
<name>S7RE56_GLOTA</name>
<gene>
    <name evidence="2" type="ORF">GLOTRDRAFT_96709</name>
</gene>
<feature type="transmembrane region" description="Helical" evidence="1">
    <location>
        <begin position="168"/>
        <end position="189"/>
    </location>
</feature>
<evidence type="ECO:0000313" key="2">
    <source>
        <dbReference type="EMBL" id="EPQ50749.1"/>
    </source>
</evidence>
<organism evidence="2 3">
    <name type="scientific">Gloeophyllum trabeum (strain ATCC 11539 / FP-39264 / Madison 617)</name>
    <name type="common">Brown rot fungus</name>
    <dbReference type="NCBI Taxonomy" id="670483"/>
    <lineage>
        <taxon>Eukaryota</taxon>
        <taxon>Fungi</taxon>
        <taxon>Dikarya</taxon>
        <taxon>Basidiomycota</taxon>
        <taxon>Agaricomycotina</taxon>
        <taxon>Agaricomycetes</taxon>
        <taxon>Gloeophyllales</taxon>
        <taxon>Gloeophyllaceae</taxon>
        <taxon>Gloeophyllum</taxon>
    </lineage>
</organism>
<accession>S7RE56</accession>